<sequence>MNHDTLDLISKYQSSGKSFLYKMSGAISDEIRSDTNHFITSDKRRYLNFGSYSIYLLGHNPKVIIESLILQLEQLSGSSRTFPLRIQALACKFLIENSPLHLQKVMMLNSGAEAIDAAIKLCRVSTEREEIFHAEGSYHGKTIGALSITDAPIFKQPFGRLLSNVQKVSRVDSVAVSEKIRTEKPAAFFIEPIQGEGGIYEFESSYIQEISKACNDVGTLLVFDEIQSGLGRTGTFWASEIFDVKPDIVIAGKALGAGIIPVSALIATEKTFKPFDRDPILHSSTFSGNPLASVAMLESLKLILDCNVPNLSKWKGEKLSAIINSIINDFPEIYEKRTGRGLLQGIHCQSAEISGLLVVYCLEEGLILTPCLSTPKVVRLSPSAFVSDEELNMSSQILDVVSKKIIQEIKLRKC</sequence>
<dbReference type="InterPro" id="IPR049704">
    <property type="entry name" value="Aminotrans_3_PPA_site"/>
</dbReference>
<protein>
    <submittedName>
        <fullName evidence="6">Aspartate aminotransferase family protein</fullName>
    </submittedName>
</protein>
<name>A0AAP9WQ47_LEPIR</name>
<dbReference type="GO" id="GO:0030170">
    <property type="term" value="F:pyridoxal phosphate binding"/>
    <property type="evidence" value="ECO:0007669"/>
    <property type="project" value="InterPro"/>
</dbReference>
<reference evidence="6" key="1">
    <citation type="submission" date="2019-09" db="EMBL/GenBank/DDBJ databases">
        <title>Comparative Genomics of Leptospira interrogans Reveals Genome Plasticity - A Common Adaptive Strategy for Survival in Various Hosts.</title>
        <authorList>
            <person name="Ramli S.R."/>
            <person name="Bunk B."/>
            <person name="Goris M."/>
            <person name="Bhuju S."/>
            <person name="Jarek M."/>
            <person name="Sproer C."/>
            <person name="Mustakim S."/>
            <person name="Strommenger B."/>
            <person name="Pessler F."/>
        </authorList>
    </citation>
    <scope>NUCLEOTIDE SEQUENCE</scope>
    <source>
        <strain evidence="6">1489</strain>
        <plasmid evidence="6">p3</plasmid>
    </source>
</reference>
<keyword evidence="2 6" id="KW-0032">Aminotransferase</keyword>
<dbReference type="InterPro" id="IPR050103">
    <property type="entry name" value="Class-III_PLP-dep_AT"/>
</dbReference>
<evidence type="ECO:0000313" key="6">
    <source>
        <dbReference type="EMBL" id="QOI53114.1"/>
    </source>
</evidence>
<dbReference type="PANTHER" id="PTHR11986">
    <property type="entry name" value="AMINOTRANSFERASE CLASS III"/>
    <property type="match status" value="1"/>
</dbReference>
<evidence type="ECO:0000256" key="3">
    <source>
        <dbReference type="ARBA" id="ARBA00022679"/>
    </source>
</evidence>
<evidence type="ECO:0000256" key="4">
    <source>
        <dbReference type="ARBA" id="ARBA00022898"/>
    </source>
</evidence>
<dbReference type="InterPro" id="IPR015424">
    <property type="entry name" value="PyrdxlP-dep_Trfase"/>
</dbReference>
<dbReference type="Pfam" id="PF00202">
    <property type="entry name" value="Aminotran_3"/>
    <property type="match status" value="1"/>
</dbReference>
<proteinExistence type="inferred from homology"/>
<dbReference type="CDD" id="cd00610">
    <property type="entry name" value="OAT_like"/>
    <property type="match status" value="1"/>
</dbReference>
<comment type="cofactor">
    <cofactor evidence="1">
        <name>pyridoxal 5'-phosphate</name>
        <dbReference type="ChEBI" id="CHEBI:597326"/>
    </cofactor>
</comment>
<dbReference type="FunFam" id="3.40.640.10:FF:000004">
    <property type="entry name" value="Acetylornithine aminotransferase"/>
    <property type="match status" value="1"/>
</dbReference>
<evidence type="ECO:0000256" key="1">
    <source>
        <dbReference type="ARBA" id="ARBA00001933"/>
    </source>
</evidence>
<evidence type="ECO:0000256" key="2">
    <source>
        <dbReference type="ARBA" id="ARBA00022576"/>
    </source>
</evidence>
<gene>
    <name evidence="6" type="ORF">Lepto1489_22365</name>
</gene>
<dbReference type="AlphaFoldDB" id="A0AAP9WQ47"/>
<dbReference type="GO" id="GO:0008483">
    <property type="term" value="F:transaminase activity"/>
    <property type="evidence" value="ECO:0007669"/>
    <property type="project" value="UniProtKB-KW"/>
</dbReference>
<geneLocation type="plasmid" evidence="6 7">
    <name>p3</name>
</geneLocation>
<dbReference type="InterPro" id="IPR015421">
    <property type="entry name" value="PyrdxlP-dep_Trfase_major"/>
</dbReference>
<dbReference type="SUPFAM" id="SSF53383">
    <property type="entry name" value="PLP-dependent transferases"/>
    <property type="match status" value="1"/>
</dbReference>
<dbReference type="InterPro" id="IPR015422">
    <property type="entry name" value="PyrdxlP-dep_Trfase_small"/>
</dbReference>
<keyword evidence="3" id="KW-0808">Transferase</keyword>
<dbReference type="EMBL" id="CP043896">
    <property type="protein sequence ID" value="QOI53114.1"/>
    <property type="molecule type" value="Genomic_DNA"/>
</dbReference>
<accession>A0AAP9WQ47</accession>
<keyword evidence="6" id="KW-0614">Plasmid</keyword>
<dbReference type="PROSITE" id="PS00600">
    <property type="entry name" value="AA_TRANSFER_CLASS_3"/>
    <property type="match status" value="1"/>
</dbReference>
<dbReference type="InterPro" id="IPR005814">
    <property type="entry name" value="Aminotrans_3"/>
</dbReference>
<evidence type="ECO:0000256" key="5">
    <source>
        <dbReference type="RuleBase" id="RU003560"/>
    </source>
</evidence>
<dbReference type="PANTHER" id="PTHR11986:SF79">
    <property type="entry name" value="ACETYLORNITHINE AMINOTRANSFERASE, MITOCHONDRIAL"/>
    <property type="match status" value="1"/>
</dbReference>
<dbReference type="GO" id="GO:0042802">
    <property type="term" value="F:identical protein binding"/>
    <property type="evidence" value="ECO:0007669"/>
    <property type="project" value="TreeGrafter"/>
</dbReference>
<organism evidence="6 7">
    <name type="scientific">Leptospira interrogans serovar Bataviae</name>
    <dbReference type="NCBI Taxonomy" id="312175"/>
    <lineage>
        <taxon>Bacteria</taxon>
        <taxon>Pseudomonadati</taxon>
        <taxon>Spirochaetota</taxon>
        <taxon>Spirochaetia</taxon>
        <taxon>Leptospirales</taxon>
        <taxon>Leptospiraceae</taxon>
        <taxon>Leptospira</taxon>
    </lineage>
</organism>
<dbReference type="Proteomes" id="UP000663255">
    <property type="component" value="Plasmid p3"/>
</dbReference>
<dbReference type="Gene3D" id="3.90.1150.10">
    <property type="entry name" value="Aspartate Aminotransferase, domain 1"/>
    <property type="match status" value="1"/>
</dbReference>
<dbReference type="Gene3D" id="3.40.640.10">
    <property type="entry name" value="Type I PLP-dependent aspartate aminotransferase-like (Major domain)"/>
    <property type="match status" value="1"/>
</dbReference>
<dbReference type="RefSeq" id="WP_002125411.1">
    <property type="nucleotide sequence ID" value="NZ_CP043896.1"/>
</dbReference>
<keyword evidence="4 5" id="KW-0663">Pyridoxal phosphate</keyword>
<evidence type="ECO:0000313" key="7">
    <source>
        <dbReference type="Proteomes" id="UP000663255"/>
    </source>
</evidence>
<comment type="similarity">
    <text evidence="5">Belongs to the class-III pyridoxal-phosphate-dependent aminotransferase family.</text>
</comment>